<evidence type="ECO:0000313" key="3">
    <source>
        <dbReference type="Proteomes" id="UP001301388"/>
    </source>
</evidence>
<protein>
    <submittedName>
        <fullName evidence="2">ATP-binding protein</fullName>
    </submittedName>
</protein>
<dbReference type="Proteomes" id="UP001301388">
    <property type="component" value="Unassembled WGS sequence"/>
</dbReference>
<evidence type="ECO:0000259" key="1">
    <source>
        <dbReference type="Pfam" id="PF13401"/>
    </source>
</evidence>
<name>A0ABU5TNF4_9CYAN</name>
<proteinExistence type="predicted"/>
<gene>
    <name evidence="2" type="ORF">VB774_18195</name>
</gene>
<dbReference type="GO" id="GO:0005524">
    <property type="term" value="F:ATP binding"/>
    <property type="evidence" value="ECO:0007669"/>
    <property type="project" value="UniProtKB-KW"/>
</dbReference>
<keyword evidence="2" id="KW-0547">Nucleotide-binding</keyword>
<dbReference type="InterPro" id="IPR049945">
    <property type="entry name" value="AAA_22"/>
</dbReference>
<comment type="caution">
    <text evidence="2">The sequence shown here is derived from an EMBL/GenBank/DDBJ whole genome shotgun (WGS) entry which is preliminary data.</text>
</comment>
<keyword evidence="3" id="KW-1185">Reference proteome</keyword>
<dbReference type="RefSeq" id="WP_323262767.1">
    <property type="nucleotide sequence ID" value="NZ_JAYGIE010000092.1"/>
</dbReference>
<dbReference type="InterPro" id="IPR027417">
    <property type="entry name" value="P-loop_NTPase"/>
</dbReference>
<keyword evidence="2" id="KW-0067">ATP-binding</keyword>
<dbReference type="PANTHER" id="PTHR34301:SF8">
    <property type="entry name" value="ATPASE DOMAIN-CONTAINING PROTEIN"/>
    <property type="match status" value="1"/>
</dbReference>
<reference evidence="2 3" key="1">
    <citation type="submission" date="2023-12" db="EMBL/GenBank/DDBJ databases">
        <title>Baltic Sea Cyanobacteria.</title>
        <authorList>
            <person name="Delbaje E."/>
            <person name="Fewer D.P."/>
            <person name="Shishido T.K."/>
        </authorList>
    </citation>
    <scope>NUCLEOTIDE SEQUENCE [LARGE SCALE GENOMIC DNA]</scope>
    <source>
        <strain evidence="2 3">UHCC 0370</strain>
    </source>
</reference>
<dbReference type="Pfam" id="PF13401">
    <property type="entry name" value="AAA_22"/>
    <property type="match status" value="1"/>
</dbReference>
<evidence type="ECO:0000313" key="2">
    <source>
        <dbReference type="EMBL" id="MEA5479556.1"/>
    </source>
</evidence>
<dbReference type="SUPFAM" id="SSF52540">
    <property type="entry name" value="P-loop containing nucleoside triphosphate hydrolases"/>
    <property type="match status" value="1"/>
</dbReference>
<dbReference type="PANTHER" id="PTHR34301">
    <property type="entry name" value="DNA-BINDING PROTEIN-RELATED"/>
    <property type="match status" value="1"/>
</dbReference>
<dbReference type="Gene3D" id="3.40.50.300">
    <property type="entry name" value="P-loop containing nucleotide triphosphate hydrolases"/>
    <property type="match status" value="1"/>
</dbReference>
<organism evidence="2 3">
    <name type="scientific">Pseudanabaena galeata UHCC 0370</name>
    <dbReference type="NCBI Taxonomy" id="3110310"/>
    <lineage>
        <taxon>Bacteria</taxon>
        <taxon>Bacillati</taxon>
        <taxon>Cyanobacteriota</taxon>
        <taxon>Cyanophyceae</taxon>
        <taxon>Pseudanabaenales</taxon>
        <taxon>Pseudanabaenaceae</taxon>
        <taxon>Pseudanabaena</taxon>
    </lineage>
</organism>
<accession>A0ABU5TNF4</accession>
<dbReference type="EMBL" id="JAYGIE010000092">
    <property type="protein sequence ID" value="MEA5479556.1"/>
    <property type="molecule type" value="Genomic_DNA"/>
</dbReference>
<sequence length="358" mass="41076">MLNPFQYGNPLTRDRAQLFKGRSAFADQIVRQILDRNRPTIVLHGPRRCGKSSFLLNLPRLLTSDVLPVYIDLQSQSASQSEADFCFTIVRAIHRDARSQQVPLPAPPKREEFRLSPYTQLEDWLDTALTQLGDRRILLNIDEFEAIGTAMEQGRISTNLFDELRSLIQHWDRLSFLFSGVQTLDELGTNWSSYFISAMPIEMTYLNPNEARELLLNPDPEFTLEYDTGIVDQILTLTRCHPYLLQLLGWVLVQLANTTPTQLVTPTQLQSAIPEAYINGIGYFTNVWEQFTGTSPTEITAGQQQLLALAQGQQPHPTDEAAQKSLQRMLRYHIIEKINNQYKFEVPLIERWVREKSI</sequence>
<feature type="domain" description="ORC1/DEAH AAA+ ATPase" evidence="1">
    <location>
        <begin position="37"/>
        <end position="186"/>
    </location>
</feature>